<dbReference type="VEuPathDB" id="VectorBase:HLOH_058453"/>
<gene>
    <name evidence="1" type="ORF">HPB48_014041</name>
</gene>
<accession>A0A9J6GUT3</accession>
<sequence>MNAYEYLYLLGRLRGIADTDLCTLVDNLITLTDLKEYAHRECGGYRCALPNFKQRAVNELCSSAQSLCLLLAVSAVHLNKAEHVCKRQIVDTPEV</sequence>
<proteinExistence type="predicted"/>
<dbReference type="AlphaFoldDB" id="A0A9J6GUT3"/>
<reference evidence="1 2" key="1">
    <citation type="journal article" date="2020" name="Cell">
        <title>Large-Scale Comparative Analyses of Tick Genomes Elucidate Their Genetic Diversity and Vector Capacities.</title>
        <authorList>
            <consortium name="Tick Genome and Microbiome Consortium (TIGMIC)"/>
            <person name="Jia N."/>
            <person name="Wang J."/>
            <person name="Shi W."/>
            <person name="Du L."/>
            <person name="Sun Y."/>
            <person name="Zhan W."/>
            <person name="Jiang J.F."/>
            <person name="Wang Q."/>
            <person name="Zhang B."/>
            <person name="Ji P."/>
            <person name="Bell-Sakyi L."/>
            <person name="Cui X.M."/>
            <person name="Yuan T.T."/>
            <person name="Jiang B.G."/>
            <person name="Yang W.F."/>
            <person name="Lam T.T."/>
            <person name="Chang Q.C."/>
            <person name="Ding S.J."/>
            <person name="Wang X.J."/>
            <person name="Zhu J.G."/>
            <person name="Ruan X.D."/>
            <person name="Zhao L."/>
            <person name="Wei J.T."/>
            <person name="Ye R.Z."/>
            <person name="Que T.C."/>
            <person name="Du C.H."/>
            <person name="Zhou Y.H."/>
            <person name="Cheng J.X."/>
            <person name="Dai P.F."/>
            <person name="Guo W.B."/>
            <person name="Han X.H."/>
            <person name="Huang E.J."/>
            <person name="Li L.F."/>
            <person name="Wei W."/>
            <person name="Gao Y.C."/>
            <person name="Liu J.Z."/>
            <person name="Shao H.Z."/>
            <person name="Wang X."/>
            <person name="Wang C.C."/>
            <person name="Yang T.C."/>
            <person name="Huo Q.B."/>
            <person name="Li W."/>
            <person name="Chen H.Y."/>
            <person name="Chen S.E."/>
            <person name="Zhou L.G."/>
            <person name="Ni X.B."/>
            <person name="Tian J.H."/>
            <person name="Sheng Y."/>
            <person name="Liu T."/>
            <person name="Pan Y.S."/>
            <person name="Xia L.Y."/>
            <person name="Li J."/>
            <person name="Zhao F."/>
            <person name="Cao W.C."/>
        </authorList>
    </citation>
    <scope>NUCLEOTIDE SEQUENCE [LARGE SCALE GENOMIC DNA]</scope>
    <source>
        <strain evidence="1">HaeL-2018</strain>
    </source>
</reference>
<organism evidence="1 2">
    <name type="scientific">Haemaphysalis longicornis</name>
    <name type="common">Bush tick</name>
    <dbReference type="NCBI Taxonomy" id="44386"/>
    <lineage>
        <taxon>Eukaryota</taxon>
        <taxon>Metazoa</taxon>
        <taxon>Ecdysozoa</taxon>
        <taxon>Arthropoda</taxon>
        <taxon>Chelicerata</taxon>
        <taxon>Arachnida</taxon>
        <taxon>Acari</taxon>
        <taxon>Parasitiformes</taxon>
        <taxon>Ixodida</taxon>
        <taxon>Ixodoidea</taxon>
        <taxon>Ixodidae</taxon>
        <taxon>Haemaphysalinae</taxon>
        <taxon>Haemaphysalis</taxon>
    </lineage>
</organism>
<comment type="caution">
    <text evidence="1">The sequence shown here is derived from an EMBL/GenBank/DDBJ whole genome shotgun (WGS) entry which is preliminary data.</text>
</comment>
<keyword evidence="2" id="KW-1185">Reference proteome</keyword>
<dbReference type="EMBL" id="JABSTR010000009">
    <property type="protein sequence ID" value="KAH9378633.1"/>
    <property type="molecule type" value="Genomic_DNA"/>
</dbReference>
<evidence type="ECO:0000313" key="2">
    <source>
        <dbReference type="Proteomes" id="UP000821853"/>
    </source>
</evidence>
<dbReference type="Proteomes" id="UP000821853">
    <property type="component" value="Unassembled WGS sequence"/>
</dbReference>
<protein>
    <submittedName>
        <fullName evidence="1">Uncharacterized protein</fullName>
    </submittedName>
</protein>
<evidence type="ECO:0000313" key="1">
    <source>
        <dbReference type="EMBL" id="KAH9378633.1"/>
    </source>
</evidence>
<name>A0A9J6GUT3_HAELO</name>